<evidence type="ECO:0000313" key="4">
    <source>
        <dbReference type="Proteomes" id="UP000664731"/>
    </source>
</evidence>
<keyword evidence="1" id="KW-0812">Transmembrane</keyword>
<keyword evidence="1" id="KW-1133">Transmembrane helix</keyword>
<reference evidence="3" key="1">
    <citation type="submission" date="2021-03" db="EMBL/GenBank/DDBJ databases">
        <title>Comamonas denitrificans.</title>
        <authorList>
            <person name="Finster K."/>
        </authorList>
    </citation>
    <scope>NUCLEOTIDE SEQUENCE</scope>
    <source>
        <strain evidence="3">MM2021_4</strain>
    </source>
</reference>
<keyword evidence="1" id="KW-0472">Membrane</keyword>
<feature type="transmembrane region" description="Helical" evidence="1">
    <location>
        <begin position="35"/>
        <end position="52"/>
    </location>
</feature>
<dbReference type="Pfam" id="PF09834">
    <property type="entry name" value="DUF2061"/>
    <property type="match status" value="1"/>
</dbReference>
<feature type="domain" description="DUF2061" evidence="2">
    <location>
        <begin position="31"/>
        <end position="82"/>
    </location>
</feature>
<evidence type="ECO:0000313" key="3">
    <source>
        <dbReference type="EMBL" id="MBO1250017.1"/>
    </source>
</evidence>
<dbReference type="InterPro" id="IPR018638">
    <property type="entry name" value="DUF2061_membrane"/>
</dbReference>
<sequence length="96" mass="10796">MNTATATTATTATAPIVTGISALLRRHRHTLLKTLSYYCLHITVAIAVAYVVTGNWWVAMTLSLLEPTVQMLFFFLHEKLWDRKNKEHVAQATPLN</sequence>
<accession>A0A939GVZ4</accession>
<evidence type="ECO:0000256" key="1">
    <source>
        <dbReference type="SAM" id="Phobius"/>
    </source>
</evidence>
<comment type="caution">
    <text evidence="3">The sequence shown here is derived from an EMBL/GenBank/DDBJ whole genome shotgun (WGS) entry which is preliminary data.</text>
</comment>
<dbReference type="Proteomes" id="UP000664731">
    <property type="component" value="Unassembled WGS sequence"/>
</dbReference>
<keyword evidence="4" id="KW-1185">Reference proteome</keyword>
<organism evidence="3 4">
    <name type="scientific">Comamonas denitrificans</name>
    <dbReference type="NCBI Taxonomy" id="117506"/>
    <lineage>
        <taxon>Bacteria</taxon>
        <taxon>Pseudomonadati</taxon>
        <taxon>Pseudomonadota</taxon>
        <taxon>Betaproteobacteria</taxon>
        <taxon>Burkholderiales</taxon>
        <taxon>Comamonadaceae</taxon>
        <taxon>Comamonas</taxon>
    </lineage>
</organism>
<evidence type="ECO:0000259" key="2">
    <source>
        <dbReference type="Pfam" id="PF09834"/>
    </source>
</evidence>
<gene>
    <name evidence="3" type="ORF">J1777_09320</name>
</gene>
<protein>
    <submittedName>
        <fullName evidence="3">DUF2061 domain-containing protein</fullName>
    </submittedName>
</protein>
<name>A0A939GVZ4_9BURK</name>
<dbReference type="EMBL" id="JAFNME010000018">
    <property type="protein sequence ID" value="MBO1250017.1"/>
    <property type="molecule type" value="Genomic_DNA"/>
</dbReference>
<proteinExistence type="predicted"/>
<dbReference type="AlphaFoldDB" id="A0A939GVZ4"/>